<feature type="transmembrane region" description="Helical" evidence="4">
    <location>
        <begin position="220"/>
        <end position="238"/>
    </location>
</feature>
<feature type="transmembrane region" description="Helical" evidence="4">
    <location>
        <begin position="31"/>
        <end position="55"/>
    </location>
</feature>
<name>A0ABR9EMQ3_9GAMM</name>
<feature type="transmembrane region" description="Helical" evidence="4">
    <location>
        <begin position="139"/>
        <end position="163"/>
    </location>
</feature>
<sequence length="384" mass="43887">MSPEIILGLITFGIAIFVVSLLATRIKDKAYVVPFMVFLMVQGVVGLEPLVFAHFAQLELYYIALSGVLWMLIMPCIWLYIEGLTATYRWQLKRAHLLHAVLALFGAIVGAVVLCLPSESQFKIFYADDAQLKAGVEQFSAILVASLFLLWLVQSSLYIYKIFRQLKSYRADLRQVFTNETHKSLYWINVTLCLLIGSWVWLLMVLFSNFNEKIRFVSDVIPMILNLAVVWFFSIQALRQRPAFETVYQKLAEEPIDLARSKIKYQRSALGDAQSQRIADKLNNALVSDALYLNNELTLYKLSIHLNIPAHYISQTLNQTMKTSFFEWVNRSRIEAAQVRLSNTNDSVLDIAMAVGFNSRSAFYSAFKQQVGSTPSAYRKRENK</sequence>
<evidence type="ECO:0000256" key="4">
    <source>
        <dbReference type="SAM" id="Phobius"/>
    </source>
</evidence>
<gene>
    <name evidence="6" type="ORF">PAUR_b1131</name>
</gene>
<evidence type="ECO:0000256" key="3">
    <source>
        <dbReference type="ARBA" id="ARBA00023163"/>
    </source>
</evidence>
<feature type="transmembrane region" description="Helical" evidence="4">
    <location>
        <begin position="184"/>
        <end position="208"/>
    </location>
</feature>
<evidence type="ECO:0000313" key="6">
    <source>
        <dbReference type="EMBL" id="MBE0370983.1"/>
    </source>
</evidence>
<dbReference type="Gene3D" id="1.10.10.60">
    <property type="entry name" value="Homeodomain-like"/>
    <property type="match status" value="1"/>
</dbReference>
<keyword evidence="2" id="KW-0238">DNA-binding</keyword>
<dbReference type="PANTHER" id="PTHR43280:SF29">
    <property type="entry name" value="ARAC-FAMILY TRANSCRIPTIONAL REGULATOR"/>
    <property type="match status" value="1"/>
</dbReference>
<feature type="transmembrane region" description="Helical" evidence="4">
    <location>
        <begin position="61"/>
        <end position="81"/>
    </location>
</feature>
<keyword evidence="4" id="KW-0472">Membrane</keyword>
<accession>A0ABR9EMQ3</accession>
<keyword evidence="4" id="KW-0812">Transmembrane</keyword>
<keyword evidence="3" id="KW-0804">Transcription</keyword>
<dbReference type="SUPFAM" id="SSF46689">
    <property type="entry name" value="Homeodomain-like"/>
    <property type="match status" value="1"/>
</dbReference>
<evidence type="ECO:0000259" key="5">
    <source>
        <dbReference type="PROSITE" id="PS01124"/>
    </source>
</evidence>
<dbReference type="InterPro" id="IPR018062">
    <property type="entry name" value="HTH_AraC-typ_CS"/>
</dbReference>
<dbReference type="PROSITE" id="PS01124">
    <property type="entry name" value="HTH_ARAC_FAMILY_2"/>
    <property type="match status" value="1"/>
</dbReference>
<dbReference type="Pfam" id="PF12833">
    <property type="entry name" value="HTH_18"/>
    <property type="match status" value="1"/>
</dbReference>
<dbReference type="Proteomes" id="UP000615755">
    <property type="component" value="Unassembled WGS sequence"/>
</dbReference>
<dbReference type="PRINTS" id="PR00032">
    <property type="entry name" value="HTHARAC"/>
</dbReference>
<keyword evidence="4" id="KW-1133">Transmembrane helix</keyword>
<protein>
    <recommendedName>
        <fullName evidence="5">HTH araC/xylS-type domain-containing protein</fullName>
    </recommendedName>
</protein>
<dbReference type="PANTHER" id="PTHR43280">
    <property type="entry name" value="ARAC-FAMILY TRANSCRIPTIONAL REGULATOR"/>
    <property type="match status" value="1"/>
</dbReference>
<organism evidence="6 7">
    <name type="scientific">Pseudoalteromonas aurantia 208</name>
    <dbReference type="NCBI Taxonomy" id="1314867"/>
    <lineage>
        <taxon>Bacteria</taxon>
        <taxon>Pseudomonadati</taxon>
        <taxon>Pseudomonadota</taxon>
        <taxon>Gammaproteobacteria</taxon>
        <taxon>Alteromonadales</taxon>
        <taxon>Pseudoalteromonadaceae</taxon>
        <taxon>Pseudoalteromonas</taxon>
    </lineage>
</organism>
<dbReference type="InterPro" id="IPR018060">
    <property type="entry name" value="HTH_AraC"/>
</dbReference>
<dbReference type="PROSITE" id="PS00041">
    <property type="entry name" value="HTH_ARAC_FAMILY_1"/>
    <property type="match status" value="1"/>
</dbReference>
<evidence type="ECO:0000256" key="1">
    <source>
        <dbReference type="ARBA" id="ARBA00023015"/>
    </source>
</evidence>
<dbReference type="InterPro" id="IPR009057">
    <property type="entry name" value="Homeodomain-like_sf"/>
</dbReference>
<feature type="transmembrane region" description="Helical" evidence="4">
    <location>
        <begin position="97"/>
        <end position="119"/>
    </location>
</feature>
<feature type="transmembrane region" description="Helical" evidence="4">
    <location>
        <begin position="6"/>
        <end position="24"/>
    </location>
</feature>
<evidence type="ECO:0000313" key="7">
    <source>
        <dbReference type="Proteomes" id="UP000615755"/>
    </source>
</evidence>
<reference evidence="6 7" key="1">
    <citation type="submission" date="2015-03" db="EMBL/GenBank/DDBJ databases">
        <title>Genome sequence of Pseudoalteromonas aurantia.</title>
        <authorList>
            <person name="Xie B.-B."/>
            <person name="Rong J.-C."/>
            <person name="Qin Q.-L."/>
            <person name="Zhang Y.-Z."/>
        </authorList>
    </citation>
    <scope>NUCLEOTIDE SEQUENCE [LARGE SCALE GENOMIC DNA]</scope>
    <source>
        <strain evidence="6 7">208</strain>
    </source>
</reference>
<keyword evidence="1" id="KW-0805">Transcription regulation</keyword>
<evidence type="ECO:0000256" key="2">
    <source>
        <dbReference type="ARBA" id="ARBA00023125"/>
    </source>
</evidence>
<comment type="caution">
    <text evidence="6">The sequence shown here is derived from an EMBL/GenBank/DDBJ whole genome shotgun (WGS) entry which is preliminary data.</text>
</comment>
<dbReference type="EMBL" id="AQGV01000015">
    <property type="protein sequence ID" value="MBE0370983.1"/>
    <property type="molecule type" value="Genomic_DNA"/>
</dbReference>
<dbReference type="InterPro" id="IPR020449">
    <property type="entry name" value="Tscrpt_reg_AraC-type_HTH"/>
</dbReference>
<keyword evidence="7" id="KW-1185">Reference proteome</keyword>
<feature type="domain" description="HTH araC/xylS-type" evidence="5">
    <location>
        <begin position="276"/>
        <end position="381"/>
    </location>
</feature>
<dbReference type="SMART" id="SM00342">
    <property type="entry name" value="HTH_ARAC"/>
    <property type="match status" value="1"/>
</dbReference>
<proteinExistence type="predicted"/>
<dbReference type="RefSeq" id="WP_192510000.1">
    <property type="nucleotide sequence ID" value="NZ_AQGV01000015.1"/>
</dbReference>